<comment type="function">
    <text evidence="8">DNA-dependent RNA polymerase catalyzes the transcription of DNA into RNA using the four ribonucleoside triphosphates as substrates.</text>
</comment>
<dbReference type="PANTHER" id="PTHR10102:SF0">
    <property type="entry name" value="DNA-DIRECTED RNA POLYMERASE, MITOCHONDRIAL"/>
    <property type="match status" value="1"/>
</dbReference>
<dbReference type="AlphaFoldDB" id="A0A061DDU8"/>
<dbReference type="Pfam" id="PF00940">
    <property type="entry name" value="RNA_pol"/>
    <property type="match status" value="1"/>
</dbReference>
<evidence type="ECO:0000256" key="7">
    <source>
        <dbReference type="ARBA" id="ARBA00048552"/>
    </source>
</evidence>
<feature type="compositionally biased region" description="Basic and acidic residues" evidence="9">
    <location>
        <begin position="373"/>
        <end position="387"/>
    </location>
</feature>
<evidence type="ECO:0000256" key="9">
    <source>
        <dbReference type="SAM" id="MobiDB-lite"/>
    </source>
</evidence>
<keyword evidence="6 8" id="KW-0804">Transcription</keyword>
<evidence type="ECO:0000256" key="8">
    <source>
        <dbReference type="RuleBase" id="RU003805"/>
    </source>
</evidence>
<evidence type="ECO:0000313" key="11">
    <source>
        <dbReference type="EMBL" id="CDR96590.1"/>
    </source>
</evidence>
<reference evidence="12" key="1">
    <citation type="journal article" date="2014" name="Nucleic Acids Res.">
        <title>The evolutionary dynamics of variant antigen genes in Babesia reveal a history of genomic innovation underlying host-parasite interaction.</title>
        <authorList>
            <person name="Jackson A.P."/>
            <person name="Otto T.D."/>
            <person name="Darby A."/>
            <person name="Ramaprasad A."/>
            <person name="Xia D."/>
            <person name="Echaide I.E."/>
            <person name="Farber M."/>
            <person name="Gahlot S."/>
            <person name="Gamble J."/>
            <person name="Gupta D."/>
            <person name="Gupta Y."/>
            <person name="Jackson L."/>
            <person name="Malandrin L."/>
            <person name="Malas T.B."/>
            <person name="Moussa E."/>
            <person name="Nair M."/>
            <person name="Reid A.J."/>
            <person name="Sanders M."/>
            <person name="Sharma J."/>
            <person name="Tracey A."/>
            <person name="Quail M.A."/>
            <person name="Weir W."/>
            <person name="Wastling J.M."/>
            <person name="Hall N."/>
            <person name="Willadsen P."/>
            <person name="Lingelbach K."/>
            <person name="Shiels B."/>
            <person name="Tait A."/>
            <person name="Berriman M."/>
            <person name="Allred D.R."/>
            <person name="Pain A."/>
        </authorList>
    </citation>
    <scope>NUCLEOTIDE SEQUENCE [LARGE SCALE GENOMIC DNA]</scope>
    <source>
        <strain evidence="12">Bond</strain>
    </source>
</reference>
<dbReference type="Gene3D" id="1.10.150.20">
    <property type="entry name" value="5' to 3' exonuclease, C-terminal subdomain"/>
    <property type="match status" value="1"/>
</dbReference>
<dbReference type="OMA" id="NGLLMCD"/>
<keyword evidence="12" id="KW-1185">Reference proteome</keyword>
<dbReference type="VEuPathDB" id="PiroplasmaDB:BBBOND_0304930"/>
<evidence type="ECO:0000256" key="4">
    <source>
        <dbReference type="ARBA" id="ARBA00022679"/>
    </source>
</evidence>
<dbReference type="GO" id="GO:0006390">
    <property type="term" value="P:mitochondrial transcription"/>
    <property type="evidence" value="ECO:0007669"/>
    <property type="project" value="TreeGrafter"/>
</dbReference>
<dbReference type="SMART" id="SM01311">
    <property type="entry name" value="RPOL_N"/>
    <property type="match status" value="1"/>
</dbReference>
<organism evidence="11 12">
    <name type="scientific">Babesia bigemina</name>
    <dbReference type="NCBI Taxonomy" id="5866"/>
    <lineage>
        <taxon>Eukaryota</taxon>
        <taxon>Sar</taxon>
        <taxon>Alveolata</taxon>
        <taxon>Apicomplexa</taxon>
        <taxon>Aconoidasida</taxon>
        <taxon>Piroplasmida</taxon>
        <taxon>Babesiidae</taxon>
        <taxon>Babesia</taxon>
    </lineage>
</organism>
<dbReference type="GO" id="GO:0034245">
    <property type="term" value="C:mitochondrial DNA-directed RNA polymerase complex"/>
    <property type="evidence" value="ECO:0007669"/>
    <property type="project" value="TreeGrafter"/>
</dbReference>
<dbReference type="EMBL" id="LK391709">
    <property type="protein sequence ID" value="CDR96590.1"/>
    <property type="molecule type" value="Genomic_DNA"/>
</dbReference>
<comment type="similarity">
    <text evidence="1 8">Belongs to the phage and mitochondrial RNA polymerase family.</text>
</comment>
<dbReference type="SUPFAM" id="SSF56672">
    <property type="entry name" value="DNA/RNA polymerases"/>
    <property type="match status" value="1"/>
</dbReference>
<dbReference type="Gene3D" id="1.10.287.280">
    <property type="match status" value="1"/>
</dbReference>
<dbReference type="EC" id="2.7.7.6" evidence="2 8"/>
<proteinExistence type="inferred from homology"/>
<gene>
    <name evidence="11" type="ORF">BBBOND_0304930</name>
</gene>
<dbReference type="GO" id="GO:0003677">
    <property type="term" value="F:DNA binding"/>
    <property type="evidence" value="ECO:0007669"/>
    <property type="project" value="InterPro"/>
</dbReference>
<dbReference type="InterPro" id="IPR046950">
    <property type="entry name" value="DNA-dir_Rpol_C_phage-type"/>
</dbReference>
<dbReference type="GO" id="GO:0003899">
    <property type="term" value="F:DNA-directed RNA polymerase activity"/>
    <property type="evidence" value="ECO:0007669"/>
    <property type="project" value="UniProtKB-EC"/>
</dbReference>
<keyword evidence="3 8" id="KW-0240">DNA-directed RNA polymerase</keyword>
<feature type="compositionally biased region" description="Polar residues" evidence="9">
    <location>
        <begin position="391"/>
        <end position="405"/>
    </location>
</feature>
<dbReference type="OrthoDB" id="276422at2759"/>
<dbReference type="InterPro" id="IPR029262">
    <property type="entry name" value="RPOL_N"/>
</dbReference>
<dbReference type="PROSITE" id="PS00900">
    <property type="entry name" value="RNA_POL_PHAGE_1"/>
    <property type="match status" value="1"/>
</dbReference>
<dbReference type="STRING" id="5866.A0A061DDU8"/>
<name>A0A061DDU8_BABBI</name>
<evidence type="ECO:0000256" key="1">
    <source>
        <dbReference type="ARBA" id="ARBA00009493"/>
    </source>
</evidence>
<dbReference type="KEGG" id="bbig:BBBOND_0304930"/>
<dbReference type="Pfam" id="PF14700">
    <property type="entry name" value="RPOL_N"/>
    <property type="match status" value="1"/>
</dbReference>
<sequence>MAPPGRLYSVWLEANLGRFLHGVSVRRYTPLSDGRQEQTAVKRDSSSLCSVFSTRRCLNTASAPDDAAPAELLHIADRSCRDQAELLRRVQAAFDSHTPSIVCWLRTNRQSYMRDVDPSTVDLLRNAERFASLHGLLLCDVPPHDLQEHVRSASCLRDLFSPKFIEAQKAALYRHQHLPLLKRPPVDRAVEPLENALNGTKEQPADTCDKMECAAEGEDARVDCVGPNYVNYKRQVLIERQSFAEALETARVEASSLMELEKPSQLPALSQTCEQWVQDIAEFIKLDRLKLTDSVLPSNLDDQTLARATVNIALQLMCFPAYAYNSKGQRGGLLRRRPQQTAGNQVLLAHAAIRLGDEIGRMYARKLASSKPPEAHAKSEPKFDVPRSPETAVTTHSSTSDATTGGLSRGVGTVFDIPKLLTASLSSLTASAFSGASKARVMSNTATGVMEPTPQLHSDGTLTDDQKQWNSKQSAAVGGYLLHALVQSCYVQVDLTTALRQTNSFAELDTSMLLPDVHNAESDHTAIAKKKRKWLNKAISRIRQSRFDAGKVEIAAFAHKVHRHGVKVYGVLEMRECCMIHLRDAVARGLVNLSCLPMVCEPKPWTSVSSGGLALLKHYFIRTQSRPTFDVRVYDLSRVLNVVSAFGRVPWKVNGDVFTVLRTLWTTDTLLPVRSFLPDKSLIEDESETAVSTMERANALSECSLFERRLRVAEDFLLEPRIYFPQNIDFRGRMYPLSPHLNHMADDVCRALLKFAEKRPLGERGFYWLKVHLSNLYGMDKVPFSERVEWVERNTGVIQQLVRAPFSEVSQSFWQRAECPFQFYATAIDYVAALGSGNPHGHLSDVPIHQDGSCNGLQHYAALGRDLNGGAAVNLTPSDRPQDVYHQVLLEVIAKVRAEYSSTPGSANDPVNSKSRMARLCLEHGILRRKIVKQTVMTICYGVTRTGAVAQIEARLKELSTLESLDPHTVHNLAGYIAGKVLGSINTVFAEAMAIKKWLDDISAAHNRLNVPVTWISPIGLPCEQPYCKAVTKVVRTPIQAINVSEQAHSVVDKRRQKLAFPPNFVHSLDASHLMLTAESLLKVGLSFAAVHDSYWTHACDVDVMNVAIREQFVNMYREPILENLYHSCIKRLRGEVVIPPPPRRGQLDLDLVRQSAYFFH</sequence>
<feature type="domain" description="DNA-directed RNA polymerase N-terminal" evidence="10">
    <location>
        <begin position="233"/>
        <end position="645"/>
    </location>
</feature>
<evidence type="ECO:0000259" key="10">
    <source>
        <dbReference type="SMART" id="SM01311"/>
    </source>
</evidence>
<keyword evidence="5 8" id="KW-0548">Nucleotidyltransferase</keyword>
<dbReference type="InterPro" id="IPR037159">
    <property type="entry name" value="RNA_POL_N_sf"/>
</dbReference>
<dbReference type="Proteomes" id="UP000033188">
    <property type="component" value="Chromosome 3"/>
</dbReference>
<dbReference type="PROSITE" id="PS00489">
    <property type="entry name" value="RNA_POL_PHAGE_2"/>
    <property type="match status" value="1"/>
</dbReference>
<dbReference type="InterPro" id="IPR002092">
    <property type="entry name" value="DNA-dir_Rpol_phage-type"/>
</dbReference>
<dbReference type="Gene3D" id="1.10.1320.10">
    <property type="entry name" value="DNA-directed RNA polymerase, N-terminal domain"/>
    <property type="match status" value="1"/>
</dbReference>
<dbReference type="InterPro" id="IPR043502">
    <property type="entry name" value="DNA/RNA_pol_sf"/>
</dbReference>
<evidence type="ECO:0000256" key="6">
    <source>
        <dbReference type="ARBA" id="ARBA00023163"/>
    </source>
</evidence>
<protein>
    <recommendedName>
        <fullName evidence="2 8">DNA-directed RNA polymerase</fullName>
        <ecNumber evidence="2 8">2.7.7.6</ecNumber>
    </recommendedName>
</protein>
<dbReference type="PANTHER" id="PTHR10102">
    <property type="entry name" value="DNA-DIRECTED RNA POLYMERASE, MITOCHONDRIAL"/>
    <property type="match status" value="1"/>
</dbReference>
<feature type="region of interest" description="Disordered" evidence="9">
    <location>
        <begin position="367"/>
        <end position="405"/>
    </location>
</feature>
<comment type="catalytic activity">
    <reaction evidence="7 8">
        <text>RNA(n) + a ribonucleoside 5'-triphosphate = RNA(n+1) + diphosphate</text>
        <dbReference type="Rhea" id="RHEA:21248"/>
        <dbReference type="Rhea" id="RHEA-COMP:14527"/>
        <dbReference type="Rhea" id="RHEA-COMP:17342"/>
        <dbReference type="ChEBI" id="CHEBI:33019"/>
        <dbReference type="ChEBI" id="CHEBI:61557"/>
        <dbReference type="ChEBI" id="CHEBI:140395"/>
        <dbReference type="EC" id="2.7.7.6"/>
    </reaction>
</comment>
<evidence type="ECO:0000256" key="2">
    <source>
        <dbReference type="ARBA" id="ARBA00012418"/>
    </source>
</evidence>
<evidence type="ECO:0000313" key="12">
    <source>
        <dbReference type="Proteomes" id="UP000033188"/>
    </source>
</evidence>
<dbReference type="RefSeq" id="XP_012768776.1">
    <property type="nucleotide sequence ID" value="XM_012913322.1"/>
</dbReference>
<evidence type="ECO:0000256" key="3">
    <source>
        <dbReference type="ARBA" id="ARBA00022478"/>
    </source>
</evidence>
<accession>A0A061DDU8</accession>
<dbReference type="GeneID" id="24565131"/>
<evidence type="ECO:0000256" key="5">
    <source>
        <dbReference type="ARBA" id="ARBA00022695"/>
    </source>
</evidence>
<keyword evidence="4 8" id="KW-0808">Transferase</keyword>